<evidence type="ECO:0000256" key="3">
    <source>
        <dbReference type="SAM" id="MobiDB-lite"/>
    </source>
</evidence>
<dbReference type="AlphaFoldDB" id="A0A261Y001"/>
<name>A0A261Y001_9FUNG</name>
<feature type="transmembrane region" description="Helical" evidence="4">
    <location>
        <begin position="24"/>
        <end position="45"/>
    </location>
</feature>
<dbReference type="CDD" id="cd01627">
    <property type="entry name" value="HAD_TPP"/>
    <property type="match status" value="1"/>
</dbReference>
<dbReference type="InterPro" id="IPR003337">
    <property type="entry name" value="Trehalose_PPase"/>
</dbReference>
<dbReference type="SUPFAM" id="SSF53756">
    <property type="entry name" value="UDP-Glycosyltransferase/glycogen phosphorylase"/>
    <property type="match status" value="1"/>
</dbReference>
<keyword evidence="4" id="KW-0472">Membrane</keyword>
<dbReference type="Gene3D" id="3.40.50.1000">
    <property type="entry name" value="HAD superfamily/HAD-like"/>
    <property type="match status" value="1"/>
</dbReference>
<keyword evidence="6" id="KW-1185">Reference proteome</keyword>
<dbReference type="GO" id="GO:0005509">
    <property type="term" value="F:calcium ion binding"/>
    <property type="evidence" value="ECO:0007669"/>
    <property type="project" value="InterPro"/>
</dbReference>
<comment type="caution">
    <text evidence="5">The sequence shown here is derived from an EMBL/GenBank/DDBJ whole genome shotgun (WGS) entry which is preliminary data.</text>
</comment>
<comment type="similarity">
    <text evidence="2">In the C-terminal section; belongs to the trehalose phosphatase family.</text>
</comment>
<evidence type="ECO:0000313" key="5">
    <source>
        <dbReference type="EMBL" id="OZJ03923.1"/>
    </source>
</evidence>
<organism evidence="5 6">
    <name type="scientific">Bifiguratus adelaidae</name>
    <dbReference type="NCBI Taxonomy" id="1938954"/>
    <lineage>
        <taxon>Eukaryota</taxon>
        <taxon>Fungi</taxon>
        <taxon>Fungi incertae sedis</taxon>
        <taxon>Mucoromycota</taxon>
        <taxon>Mucoromycotina</taxon>
        <taxon>Endogonomycetes</taxon>
        <taxon>Endogonales</taxon>
        <taxon>Endogonales incertae sedis</taxon>
        <taxon>Bifiguratus</taxon>
    </lineage>
</organism>
<comment type="similarity">
    <text evidence="1">In the N-terminal section; belongs to the glycosyltransferase 20 family.</text>
</comment>
<dbReference type="GO" id="GO:0005783">
    <property type="term" value="C:endoplasmic reticulum"/>
    <property type="evidence" value="ECO:0007669"/>
    <property type="project" value="InterPro"/>
</dbReference>
<dbReference type="SUPFAM" id="SSF56784">
    <property type="entry name" value="HAD-like"/>
    <property type="match status" value="1"/>
</dbReference>
<dbReference type="Proteomes" id="UP000242875">
    <property type="component" value="Unassembled WGS sequence"/>
</dbReference>
<keyword evidence="4" id="KW-1133">Transmembrane helix</keyword>
<dbReference type="Pfam" id="PF07946">
    <property type="entry name" value="CCDC47"/>
    <property type="match status" value="1"/>
</dbReference>
<dbReference type="InterPro" id="IPR012879">
    <property type="entry name" value="CCDC47"/>
</dbReference>
<dbReference type="InterPro" id="IPR036412">
    <property type="entry name" value="HAD-like_sf"/>
</dbReference>
<dbReference type="OrthoDB" id="755951at2759"/>
<dbReference type="NCBIfam" id="TIGR01484">
    <property type="entry name" value="HAD-SF-IIB"/>
    <property type="match status" value="1"/>
</dbReference>
<dbReference type="Gene3D" id="3.40.50.2000">
    <property type="entry name" value="Glycogen Phosphorylase B"/>
    <property type="match status" value="2"/>
</dbReference>
<dbReference type="GO" id="GO:0004805">
    <property type="term" value="F:trehalose-phosphatase activity"/>
    <property type="evidence" value="ECO:0007669"/>
    <property type="project" value="TreeGrafter"/>
</dbReference>
<feature type="compositionally biased region" description="Polar residues" evidence="3">
    <location>
        <begin position="996"/>
        <end position="1013"/>
    </location>
</feature>
<proteinExistence type="inferred from homology"/>
<protein>
    <submittedName>
        <fullName evidence="5">Uncharacterized protein</fullName>
    </submittedName>
</protein>
<dbReference type="Pfam" id="PF02358">
    <property type="entry name" value="Trehalose_PPase"/>
    <property type="match status" value="1"/>
</dbReference>
<accession>A0A261Y001</accession>
<dbReference type="EMBL" id="MVBO01000062">
    <property type="protein sequence ID" value="OZJ03923.1"/>
    <property type="molecule type" value="Genomic_DNA"/>
</dbReference>
<evidence type="ECO:0000256" key="2">
    <source>
        <dbReference type="ARBA" id="ARBA00006330"/>
    </source>
</evidence>
<dbReference type="GO" id="GO:0005829">
    <property type="term" value="C:cytosol"/>
    <property type="evidence" value="ECO:0007669"/>
    <property type="project" value="TreeGrafter"/>
</dbReference>
<dbReference type="GO" id="GO:0005992">
    <property type="term" value="P:trehalose biosynthetic process"/>
    <property type="evidence" value="ECO:0007669"/>
    <property type="project" value="InterPro"/>
</dbReference>
<dbReference type="CDD" id="cd03788">
    <property type="entry name" value="GT20_TPS"/>
    <property type="match status" value="1"/>
</dbReference>
<evidence type="ECO:0000313" key="6">
    <source>
        <dbReference type="Proteomes" id="UP000242875"/>
    </source>
</evidence>
<evidence type="ECO:0000256" key="4">
    <source>
        <dbReference type="SAM" id="Phobius"/>
    </source>
</evidence>
<feature type="region of interest" description="Disordered" evidence="3">
    <location>
        <begin position="975"/>
        <end position="1014"/>
    </location>
</feature>
<dbReference type="PANTHER" id="PTHR10788">
    <property type="entry name" value="TREHALOSE-6-PHOSPHATE SYNTHASE"/>
    <property type="match status" value="1"/>
</dbReference>
<dbReference type="InterPro" id="IPR023214">
    <property type="entry name" value="HAD_sf"/>
</dbReference>
<reference evidence="5 6" key="1">
    <citation type="journal article" date="2017" name="Mycologia">
        <title>Bifiguratus adelaidae, gen. et sp. nov., a new member of Mucoromycotina in endophytic and soil-dwelling habitats.</title>
        <authorList>
            <person name="Torres-Cruz T.J."/>
            <person name="Billingsley Tobias T.L."/>
            <person name="Almatruk M."/>
            <person name="Hesse C."/>
            <person name="Kuske C.R."/>
            <person name="Desiro A."/>
            <person name="Benucci G.M."/>
            <person name="Bonito G."/>
            <person name="Stajich J.E."/>
            <person name="Dunlap C."/>
            <person name="Arnold A.E."/>
            <person name="Porras-Alfaro A."/>
        </authorList>
    </citation>
    <scope>NUCLEOTIDE SEQUENCE [LARGE SCALE GENOMIC DNA]</scope>
    <source>
        <strain evidence="5 6">AZ0501</strain>
    </source>
</reference>
<dbReference type="InterPro" id="IPR001830">
    <property type="entry name" value="Glyco_trans_20"/>
</dbReference>
<dbReference type="NCBIfam" id="TIGR00685">
    <property type="entry name" value="T6PP"/>
    <property type="match status" value="1"/>
</dbReference>
<dbReference type="Gene3D" id="3.30.70.1020">
    <property type="entry name" value="Trehalose-6-phosphate phosphatase related protein, domain 2"/>
    <property type="match status" value="1"/>
</dbReference>
<dbReference type="PANTHER" id="PTHR10788:SF123">
    <property type="entry name" value="TREHALOSE-PHOSPHATASE"/>
    <property type="match status" value="1"/>
</dbReference>
<dbReference type="GO" id="GO:0032469">
    <property type="term" value="P:endoplasmic reticulum calcium ion homeostasis"/>
    <property type="evidence" value="ECO:0007669"/>
    <property type="project" value="InterPro"/>
</dbReference>
<dbReference type="GO" id="GO:0005946">
    <property type="term" value="C:alpha,alpha-trehalose-phosphate synthase complex (UDP-forming)"/>
    <property type="evidence" value="ECO:0007669"/>
    <property type="project" value="TreeGrafter"/>
</dbReference>
<dbReference type="InterPro" id="IPR006379">
    <property type="entry name" value="HAD-SF_hydro_IIB"/>
</dbReference>
<evidence type="ECO:0000256" key="1">
    <source>
        <dbReference type="ARBA" id="ARBA00005409"/>
    </source>
</evidence>
<dbReference type="FunFam" id="3.40.50.2000:FF:000036">
    <property type="entry name" value="Alpha,alpha-trehalose-phosphate synthase subunit Tps2"/>
    <property type="match status" value="1"/>
</dbReference>
<dbReference type="Pfam" id="PF00982">
    <property type="entry name" value="Glyco_transf_20"/>
    <property type="match status" value="1"/>
</dbReference>
<sequence length="1103" mass="124430">MESPVAPDRSSALKRVSSAVLGNLTWQAEGLLLLVIVAYVAFWYVGKTRNQKLAKEWMSFALPYLREQWSLVGDGKGNALIRDGPADYIFYSSGRRNAQYAHGYIHLQPRNDLSKWLASAVLSRLGYAKASRDVIDINVALDNALFDNVVFGIIDRRESKGLREQRFDLKKFTRSDTAPKNLSNEYLVSSDSNELTQTILKDGLDARFNAVDKYLGAVVVSTYPQRAPEKFEGPFPLTLTAQIKLPANVNDVQETLPALQLICDLIDILPQKLANLRGDIKTKLAKTRDNVAKEYAKIAAEERHEEILQRKLEKKKEEEAKSLNANHDCLHIGYTGSLVNGSTGDDMDLEDVPAQDIKQLEQFLRDKAKCVPVFMEASLSRGHYEGYCKQVLWPLLHYMMWNDSTGGQKEKEEWEAYVKVNERFADVVLNEYRDGDLVFIHDYHLFLLPALLREYVPDIKIGVFLHSPFPSSEIFRCLPRRIPVLEGLLGANMIGFQTHPYARHFISTCTRVLGLESTSTGIDALSHHVHIGTYPIGIDVEKVEQYRLEDGVMKKLRRMKETYAGKKIIVGRDKLDLVKGVLQKLASYEKFLEMYPEWREEVVLIQVTSPPLSPHPKLESKVIDLVSHINSTYGSLEFSPLQYFSQNIDRDEYYALLSIADVCLISSVRDGMNTTSLEYVLCQQENKGTLILSEFTGTAGNLSAATLINPWDHSGVARSINDALTMSDDERRSRHAALLNYVRTHDVNFWAESFLVDFIAHLEDTQERTGPLRKLDIGDVKEKWKKASRKLVLFGYDAMLPNVRRKAATPMTPLAPPRLLPALHHLAYDKSNTIWVISGHTQTALMDQLGHIPNLGLAAEHGCFIKAPDDNTWIDLVDEIDMKWYHEVETVFEYYAERTSGSFIDHKKRSLIWNYRGADPAYGAFEAKECQNHLEDALLGKYPLEIIVGKRQLEVRPIAVNKGMVAKKLLDSSIRESAQEGDRRRGSEDKFPSPLTPHTPNVRRQSSASSTTGMVAGSKMMDTEALNDTSSRAYDLTLCIGDDRSDEGMYRALHKSGLPHSMWYAIKVGSIEGKTSATYTIPSGEDVVRLVEALADSEWTSQT</sequence>
<feature type="compositionally biased region" description="Basic and acidic residues" evidence="3">
    <location>
        <begin position="975"/>
        <end position="991"/>
    </location>
</feature>
<dbReference type="GO" id="GO:0003825">
    <property type="term" value="F:alpha,alpha-trehalose-phosphate synthase (UDP-forming) activity"/>
    <property type="evidence" value="ECO:0007669"/>
    <property type="project" value="TreeGrafter"/>
</dbReference>
<gene>
    <name evidence="5" type="ORF">BZG36_03612</name>
</gene>
<keyword evidence="4" id="KW-0812">Transmembrane</keyword>